<dbReference type="InterPro" id="IPR035892">
    <property type="entry name" value="C2_domain_sf"/>
</dbReference>
<organism evidence="11 12">
    <name type="scientific">Amphiprion ocellaris</name>
    <name type="common">Clown anemonefish</name>
    <dbReference type="NCBI Taxonomy" id="80972"/>
    <lineage>
        <taxon>Eukaryota</taxon>
        <taxon>Metazoa</taxon>
        <taxon>Chordata</taxon>
        <taxon>Craniata</taxon>
        <taxon>Vertebrata</taxon>
        <taxon>Euteleostomi</taxon>
        <taxon>Actinopterygii</taxon>
        <taxon>Neopterygii</taxon>
        <taxon>Teleostei</taxon>
        <taxon>Neoteleostei</taxon>
        <taxon>Acanthomorphata</taxon>
        <taxon>Ovalentaria</taxon>
        <taxon>Pomacentridae</taxon>
        <taxon>Amphiprion</taxon>
    </lineage>
</organism>
<dbReference type="FunFam" id="1.25.40.410:FF:000004">
    <property type="entry name" value="Dedicator of cytokinesis protein 1"/>
    <property type="match status" value="1"/>
</dbReference>
<evidence type="ECO:0000313" key="11">
    <source>
        <dbReference type="Ensembl" id="ENSAOCP00000077092.1"/>
    </source>
</evidence>
<dbReference type="InterPro" id="IPR056372">
    <property type="entry name" value="TPR_DOCK"/>
</dbReference>
<dbReference type="PROSITE" id="PS51650">
    <property type="entry name" value="C2_DOCK"/>
    <property type="match status" value="1"/>
</dbReference>
<evidence type="ECO:0000256" key="6">
    <source>
        <dbReference type="ARBA" id="ARBA00023136"/>
    </source>
</evidence>
<dbReference type="InterPro" id="IPR043161">
    <property type="entry name" value="DOCK_C_lobe_A"/>
</dbReference>
<evidence type="ECO:0000259" key="10">
    <source>
        <dbReference type="PROSITE" id="PS51651"/>
    </source>
</evidence>
<comment type="subcellular location">
    <subcellularLocation>
        <location evidence="2">Cytoplasm</location>
    </subcellularLocation>
    <subcellularLocation>
        <location evidence="1">Membrane</location>
    </subcellularLocation>
</comment>
<dbReference type="InterPro" id="IPR027357">
    <property type="entry name" value="DOCKER_dom"/>
</dbReference>
<dbReference type="InterPro" id="IPR043162">
    <property type="entry name" value="DOCK_C_lobe_C"/>
</dbReference>
<proteinExistence type="inferred from homology"/>
<dbReference type="PANTHER" id="PTHR45653:SF1">
    <property type="entry name" value="DEDICATOR OF CYTOKINESIS PROTEIN 1"/>
    <property type="match status" value="1"/>
</dbReference>
<evidence type="ECO:0000313" key="12">
    <source>
        <dbReference type="Proteomes" id="UP001501940"/>
    </source>
</evidence>
<dbReference type="GO" id="GO:0007264">
    <property type="term" value="P:small GTPase-mediated signal transduction"/>
    <property type="evidence" value="ECO:0007669"/>
    <property type="project" value="InterPro"/>
</dbReference>
<evidence type="ECO:0000256" key="8">
    <source>
        <dbReference type="SAM" id="Coils"/>
    </source>
</evidence>
<dbReference type="GO" id="GO:0005085">
    <property type="term" value="F:guanyl-nucleotide exchange factor activity"/>
    <property type="evidence" value="ECO:0007669"/>
    <property type="project" value="UniProtKB-KW"/>
</dbReference>
<dbReference type="GO" id="GO:0031267">
    <property type="term" value="F:small GTPase binding"/>
    <property type="evidence" value="ECO:0007669"/>
    <property type="project" value="TreeGrafter"/>
</dbReference>
<evidence type="ECO:0000256" key="1">
    <source>
        <dbReference type="ARBA" id="ARBA00004370"/>
    </source>
</evidence>
<dbReference type="Gene3D" id="1.20.58.740">
    <property type="match status" value="1"/>
</dbReference>
<dbReference type="InterPro" id="IPR026791">
    <property type="entry name" value="DOCK"/>
</dbReference>
<comment type="similarity">
    <text evidence="7">Belongs to the DOCK family.</text>
</comment>
<evidence type="ECO:0000256" key="2">
    <source>
        <dbReference type="ARBA" id="ARBA00004496"/>
    </source>
</evidence>
<dbReference type="Pfam" id="PF16172">
    <property type="entry name" value="DOCK_N"/>
    <property type="match status" value="2"/>
</dbReference>
<feature type="domain" description="C2 DOCK-type" evidence="9">
    <location>
        <begin position="358"/>
        <end position="542"/>
    </location>
</feature>
<dbReference type="Proteomes" id="UP001501940">
    <property type="component" value="Chromosome 18"/>
</dbReference>
<dbReference type="InterPro" id="IPR032376">
    <property type="entry name" value="DOCK_N"/>
</dbReference>
<keyword evidence="4" id="KW-0597">Phosphoprotein</keyword>
<reference evidence="11" key="3">
    <citation type="submission" date="2025-09" db="UniProtKB">
        <authorList>
            <consortium name="Ensembl"/>
        </authorList>
    </citation>
    <scope>IDENTIFICATION</scope>
</reference>
<keyword evidence="6" id="KW-0472">Membrane</keyword>
<keyword evidence="5" id="KW-0344">Guanine-nucleotide releasing factor</keyword>
<dbReference type="GeneTree" id="ENSGT00940000154974"/>
<dbReference type="GO" id="GO:0005886">
    <property type="term" value="C:plasma membrane"/>
    <property type="evidence" value="ECO:0007669"/>
    <property type="project" value="TreeGrafter"/>
</dbReference>
<dbReference type="Gene3D" id="2.60.40.150">
    <property type="entry name" value="C2 domain"/>
    <property type="match status" value="1"/>
</dbReference>
<protein>
    <recommendedName>
        <fullName evidence="13">Dedicator of cytokinesis 1</fullName>
    </recommendedName>
</protein>
<dbReference type="InterPro" id="IPR046770">
    <property type="entry name" value="DOCKER_Lobe_B"/>
</dbReference>
<feature type="coiled-coil region" evidence="8">
    <location>
        <begin position="645"/>
        <end position="672"/>
    </location>
</feature>
<feature type="domain" description="DOCKER" evidence="10">
    <location>
        <begin position="1090"/>
        <end position="1500"/>
    </location>
</feature>
<dbReference type="InterPro" id="IPR042455">
    <property type="entry name" value="DOCK_N_sub1"/>
</dbReference>
<dbReference type="Pfam" id="PF20422">
    <property type="entry name" value="DHR-2_Lobe_B"/>
    <property type="match status" value="1"/>
</dbReference>
<dbReference type="CDD" id="cd08694">
    <property type="entry name" value="C2_Dock-A"/>
    <property type="match status" value="1"/>
</dbReference>
<dbReference type="InterPro" id="IPR046769">
    <property type="entry name" value="DOCKER_Lobe_A"/>
</dbReference>
<dbReference type="Ensembl" id="ENSAOCT00000055797.1">
    <property type="protein sequence ID" value="ENSAOCP00000077092.1"/>
    <property type="gene ID" value="ENSAOCG00000021117.2"/>
</dbReference>
<evidence type="ECO:0000256" key="4">
    <source>
        <dbReference type="ARBA" id="ARBA00022553"/>
    </source>
</evidence>
<dbReference type="GO" id="GO:0016477">
    <property type="term" value="P:cell migration"/>
    <property type="evidence" value="ECO:0007669"/>
    <property type="project" value="TreeGrafter"/>
</dbReference>
<dbReference type="FunFam" id="1.20.1270.350:FF:000001">
    <property type="entry name" value="dedicator of cytokinesis protein 4"/>
    <property type="match status" value="1"/>
</dbReference>
<keyword evidence="12" id="KW-1185">Reference proteome</keyword>
<dbReference type="GO" id="GO:0005737">
    <property type="term" value="C:cytoplasm"/>
    <property type="evidence" value="ECO:0007669"/>
    <property type="project" value="UniProtKB-SubCell"/>
</dbReference>
<dbReference type="Gene3D" id="1.20.1270.350">
    <property type="entry name" value="Dedicator of cytokinesis N-terminal subdomain"/>
    <property type="match status" value="1"/>
</dbReference>
<evidence type="ECO:0000256" key="5">
    <source>
        <dbReference type="ARBA" id="ARBA00022658"/>
    </source>
</evidence>
<dbReference type="PROSITE" id="PS51651">
    <property type="entry name" value="DOCKER"/>
    <property type="match status" value="1"/>
</dbReference>
<gene>
    <name evidence="11" type="primary">DOCK1</name>
</gene>
<dbReference type="Pfam" id="PF20421">
    <property type="entry name" value="DHR-2_Lobe_C"/>
    <property type="match status" value="1"/>
</dbReference>
<dbReference type="GO" id="GO:0007520">
    <property type="term" value="P:myoblast fusion"/>
    <property type="evidence" value="ECO:0007669"/>
    <property type="project" value="TreeGrafter"/>
</dbReference>
<dbReference type="Pfam" id="PF06920">
    <property type="entry name" value="DHR-2_Lobe_A"/>
    <property type="match status" value="1"/>
</dbReference>
<dbReference type="Gene3D" id="1.25.40.410">
    <property type="match status" value="1"/>
</dbReference>
<reference evidence="11 12" key="1">
    <citation type="submission" date="2022-01" db="EMBL/GenBank/DDBJ databases">
        <title>A chromosome-scale genome assembly of the false clownfish, Amphiprion ocellaris.</title>
        <authorList>
            <person name="Ryu T."/>
        </authorList>
    </citation>
    <scope>NUCLEOTIDE SEQUENCE [LARGE SCALE GENOMIC DNA]</scope>
</reference>
<reference evidence="11" key="2">
    <citation type="submission" date="2025-08" db="UniProtKB">
        <authorList>
            <consortium name="Ensembl"/>
        </authorList>
    </citation>
    <scope>IDENTIFICATION</scope>
</reference>
<evidence type="ECO:0000256" key="3">
    <source>
        <dbReference type="ARBA" id="ARBA00022490"/>
    </source>
</evidence>
<keyword evidence="8" id="KW-0175">Coiled coil</keyword>
<dbReference type="PANTHER" id="PTHR45653">
    <property type="entry name" value="DEDICATOR OF CYTOKINESIS"/>
    <property type="match status" value="1"/>
</dbReference>
<keyword evidence="3" id="KW-0963">Cytoplasm</keyword>
<name>A0AAQ6AIW6_AMPOC</name>
<sequence>PACYIHLKEATVEGSGLETVIPTELPLIQEVTTTLREWATIWRDLYVGDKREMFNSVRDMIYDLIEWRSQILSGTLPQDELTELKQKVTSKIDYGNKYLDLDLVVRDKDGNILDPELTSTISLFRAHEAASKQIEDRIQEEKSQKQNIDLTRQAKFASTPAFALFVTLKNVVCKIGEDAEVLMSLYDPVESKFISENYLVKWSSSGLVKDIDQLHNLRAVFTDLGSEDLKREKISFVCQIVRVGRMELRDNNTKKLTSGLRRPFGVAVMDVTDIITGKMDDEDKQHFIPFHLILLLMTFSRFFPFLTLIAPPGLWVTLKLLPGDIHQIRKDFPHLVDRSTAVARKMGFPEIIMPGDVRNDIYVTLVQGDFDKGSKTTPKNVEVTMSVYDEDGKKLENVIFPGAGDDGINEYKSVIYYQVKQPRWFETIKVAIPIEDVNRSHLRFTFRHRSSQDSKDKSEKIFALSFVKLMRYDGTTLRDGEHDLIVYKAEAKKLEDSSLYLNLPSTKLELEEKGYSTTGKSTHNLGTCIISKDSFQISTLVCSTKLTQNVDLLGLLKWRSNTSLLQQNLCQLMKVEGGEVVKFLQDTLDALFNIMMENSDSDTFDTLVFDALVFIIGLIADRKFQHFNPVLETYIRKHFSATLAYTKLTKVLKNYVDNAEKLTEQLLKAMKALEYIFKFIVRSRVLFNQLYENKGEADFMESLRNLFTSFNDMMNSNSENTGMVKVDCREILLPLMTDQLKFHLEKREEPKACCQLLSDILEVLYRKDVGPTQWHVQIIMEKLLRTVNRTVISMGRDSPHIVIYHGKPQLFICFLLFFFFFKHTCILTHTHKPMHHNQICSHRPTDFLMETFIMFKDLIGKNVYPSDWIIMNMMQNKVFLRAINQYAAVLNKKFLDQTNFELQLWNNYFHLAVAFLTQESLQLENFSSDKRAKIFHKYQDMRRQIGFEIRDMWYNLGPHKIRFIPEMVGPILEMTLVPEIELRKATIPIFFDMMQCEFHFTCSFQRFENEIITKLDHEVEGGRGDEQYKVLFQKILLEHCRKHKYLARTGETFVTLVVRLLERLLDYRTIMHDENKENRMSCTVNVLNFYKEIDREEMYIRYLYKLCDLHKECDNYTEAAYTLLLHAKLLKWSDEPCAAHLTQRDGYQAITEGQLKDQLYQQIINYFDKGKMWEEAIILGKELAEQYENEMFDFEQLSASLRKQAQFYENIVKVIRPKPDYFAVGYYGTGFPSFLRNKMFIYRGKEYERREDIEARLLTQFPNAEKMKTTTPPSEDTKSSSGQYIQCFTVKPILDLPAKFQNKPVSEQIVSFYTVNEVHKFQYPRPVRKGEKDPDNEFANMWIERTTYSTAYKLPGILRWFEVKSVSTEISPLENAMETMQLTNEKISSMVQRHLNDPNLPINPLSMVLNGIVDPAVMGGFTNYEKAFFNDKYMLEHPEDLEKIEKLKDLIAWQIPHLAEGVRIHGEKVTEALRPFHDRLEACFKQLREKVEKQYGVKTLVRAFSLSRSTAKSFKIQFLKQPIKQVNTTPYWI</sequence>
<dbReference type="FunFam" id="2.60.40.150:FF:000044">
    <property type="entry name" value="dedicator of cytokinesis protein 1"/>
    <property type="match status" value="1"/>
</dbReference>
<dbReference type="InterPro" id="IPR027007">
    <property type="entry name" value="C2_DOCK-type_domain"/>
</dbReference>
<accession>A0AAQ6AIW6</accession>
<dbReference type="FunFam" id="1.20.58.740:FF:000004">
    <property type="entry name" value="Dedicator of cytokinesis protein 1"/>
    <property type="match status" value="1"/>
</dbReference>
<dbReference type="InterPro" id="IPR047026">
    <property type="entry name" value="DOCK1_C2"/>
</dbReference>
<dbReference type="Pfam" id="PF14429">
    <property type="entry name" value="DOCK-C2"/>
    <property type="match status" value="1"/>
</dbReference>
<evidence type="ECO:0008006" key="13">
    <source>
        <dbReference type="Google" id="ProtNLM"/>
    </source>
</evidence>
<evidence type="ECO:0000256" key="7">
    <source>
        <dbReference type="PROSITE-ProRule" id="PRU00983"/>
    </source>
</evidence>
<dbReference type="Pfam" id="PF23554">
    <property type="entry name" value="TPR_DOCK"/>
    <property type="match status" value="1"/>
</dbReference>
<dbReference type="InterPro" id="IPR046773">
    <property type="entry name" value="DOCKER_Lobe_C"/>
</dbReference>
<evidence type="ECO:0000259" key="9">
    <source>
        <dbReference type="PROSITE" id="PS51650"/>
    </source>
</evidence>